<dbReference type="Proteomes" id="UP001162156">
    <property type="component" value="Unassembled WGS sequence"/>
</dbReference>
<protein>
    <submittedName>
        <fullName evidence="1">Uncharacterized protein</fullName>
    </submittedName>
</protein>
<accession>A0AAV8WXV4</accession>
<name>A0AAV8WXV4_9CUCU</name>
<reference evidence="1" key="1">
    <citation type="journal article" date="2023" name="Insect Mol. Biol.">
        <title>Genome sequencing provides insights into the evolution of gene families encoding plant cell wall-degrading enzymes in longhorned beetles.</title>
        <authorList>
            <person name="Shin N.R."/>
            <person name="Okamura Y."/>
            <person name="Kirsch R."/>
            <person name="Pauchet Y."/>
        </authorList>
    </citation>
    <scope>NUCLEOTIDE SEQUENCE</scope>
    <source>
        <strain evidence="1">RBIC_L_NR</strain>
    </source>
</reference>
<evidence type="ECO:0000313" key="1">
    <source>
        <dbReference type="EMBL" id="KAJ8931087.1"/>
    </source>
</evidence>
<dbReference type="AlphaFoldDB" id="A0AAV8WXV4"/>
<gene>
    <name evidence="1" type="ORF">NQ314_016051</name>
</gene>
<dbReference type="EMBL" id="JANEYF010004474">
    <property type="protein sequence ID" value="KAJ8931087.1"/>
    <property type="molecule type" value="Genomic_DNA"/>
</dbReference>
<keyword evidence="2" id="KW-1185">Reference proteome</keyword>
<comment type="caution">
    <text evidence="1">The sequence shown here is derived from an EMBL/GenBank/DDBJ whole genome shotgun (WGS) entry which is preliminary data.</text>
</comment>
<organism evidence="1 2">
    <name type="scientific">Rhamnusium bicolor</name>
    <dbReference type="NCBI Taxonomy" id="1586634"/>
    <lineage>
        <taxon>Eukaryota</taxon>
        <taxon>Metazoa</taxon>
        <taxon>Ecdysozoa</taxon>
        <taxon>Arthropoda</taxon>
        <taxon>Hexapoda</taxon>
        <taxon>Insecta</taxon>
        <taxon>Pterygota</taxon>
        <taxon>Neoptera</taxon>
        <taxon>Endopterygota</taxon>
        <taxon>Coleoptera</taxon>
        <taxon>Polyphaga</taxon>
        <taxon>Cucujiformia</taxon>
        <taxon>Chrysomeloidea</taxon>
        <taxon>Cerambycidae</taxon>
        <taxon>Lepturinae</taxon>
        <taxon>Rhagiini</taxon>
        <taxon>Rhamnusium</taxon>
    </lineage>
</organism>
<sequence>MSENDSESNTDRNTTNIVNKEEHIDVKENSISDNLQLEELKNVGNSSLSFDFEGNYNFGSYDRGGLDWDHLSKGTVYSGETSDGFQKQQSSVPVATKQVPDLLTSNNSNHQINFDNIYNNFSYTPTDNLLSSTYINENTTENDLNLPIEAQTKAKFASVIEEEFEMANGLKNYATVSTENVPIQLSYNIGTENIENGKDGETLINDTQVELEENSLITEFENAGINLYDITLSNETENTHNNFSMFSNMYDSNENVKVNSPKVKIISVENIPPQATESSTVPNVDSNLQINDNSVNLNKQIYTPEALQMSLACDEELSSAWVDVVNYASNTSQANVFQENVNENPLIAVPTAIQSYLNLPPVQSNIPVSQSTDLLSDTDLLDSTTNLLGEVDNVIRKTGNTDVNLLKNLTAEANICACKDCKCDAVNNCQNCTGPEVNIYTNYNSQEDQSKDNNSCSRQNFANNSSNSKCCNNNAQDFVNIPAQTNCCSSNSNKKITSEQAMPACCNDRPSSSQNYGIISKSSGCCGGNSSNNSFETAPKSGCCGSNSTSSNQSFVGSANLISSVNQALSGNVKSGCSGSSNAMKIIKASNKNCEQKGDDCCVVVCLKTMDQLRQMLNLATGCSGFQSLNIGCVKNDFCEMPK</sequence>
<evidence type="ECO:0000313" key="2">
    <source>
        <dbReference type="Proteomes" id="UP001162156"/>
    </source>
</evidence>
<proteinExistence type="predicted"/>